<proteinExistence type="predicted"/>
<comment type="caution">
    <text evidence="3">The sequence shown here is derived from an EMBL/GenBank/DDBJ whole genome shotgun (WGS) entry which is preliminary data.</text>
</comment>
<keyword evidence="1" id="KW-0472">Membrane</keyword>
<gene>
    <name evidence="3" type="ORF">GCM10011328_10330</name>
</gene>
<dbReference type="Pfam" id="PF00753">
    <property type="entry name" value="Lactamase_B"/>
    <property type="match status" value="1"/>
</dbReference>
<dbReference type="Gene3D" id="3.60.15.10">
    <property type="entry name" value="Ribonuclease Z/Hydroxyacylglutathione hydrolase-like"/>
    <property type="match status" value="1"/>
</dbReference>
<feature type="domain" description="Metallo-beta-lactamase" evidence="2">
    <location>
        <begin position="43"/>
        <end position="223"/>
    </location>
</feature>
<dbReference type="InterPro" id="IPR052159">
    <property type="entry name" value="Competence_DNA_uptake"/>
</dbReference>
<reference evidence="4" key="1">
    <citation type="journal article" date="2019" name="Int. J. Syst. Evol. Microbiol.">
        <title>The Global Catalogue of Microorganisms (GCM) 10K type strain sequencing project: providing services to taxonomists for standard genome sequencing and annotation.</title>
        <authorList>
            <consortium name="The Broad Institute Genomics Platform"/>
            <consortium name="The Broad Institute Genome Sequencing Center for Infectious Disease"/>
            <person name="Wu L."/>
            <person name="Ma J."/>
        </authorList>
    </citation>
    <scope>NUCLEOTIDE SEQUENCE [LARGE SCALE GENOMIC DNA]</scope>
    <source>
        <strain evidence="4">CGMCC 1.12806</strain>
    </source>
</reference>
<dbReference type="InterPro" id="IPR035681">
    <property type="entry name" value="ComA-like_MBL"/>
</dbReference>
<feature type="transmembrane region" description="Helical" evidence="1">
    <location>
        <begin position="6"/>
        <end position="26"/>
    </location>
</feature>
<keyword evidence="1" id="KW-0812">Transmembrane</keyword>
<evidence type="ECO:0000313" key="3">
    <source>
        <dbReference type="EMBL" id="GGA37366.1"/>
    </source>
</evidence>
<accession>A0ABQ1G5K4</accession>
<sequence>MVWRFGWLLTCPANLLALVSVMILWLNAKAPERWRVDMIDVGHGLATLISKNGKGILYDTGNRWESGSAAEMNILPFIRWNNIVVEQIIISHSHEDHRGGLDSLKQAFPFAAVRESSVNAQLPCLEGVAWKWQDLTFNVLWPEKPTDRPMNNDSCVIRIDDGKFSVLLTGDIEAAAERKLVSRYRHELNTTVMQVPHHGSNTSSTAPFLRAVSPQMSIASASRFNQWHLPAKKVVHRYQRAQLAWRDTAHSGQLTVRFYDDYWSISGLREQLFPRWYHQRFGVSGDNE</sequence>
<organism evidence="3 4">
    <name type="scientific">Hafnia psychrotolerans</name>
    <dbReference type="NCBI Taxonomy" id="1477018"/>
    <lineage>
        <taxon>Bacteria</taxon>
        <taxon>Pseudomonadati</taxon>
        <taxon>Pseudomonadota</taxon>
        <taxon>Gammaproteobacteria</taxon>
        <taxon>Enterobacterales</taxon>
        <taxon>Hafniaceae</taxon>
        <taxon>Hafnia</taxon>
    </lineage>
</organism>
<dbReference type="InterPro" id="IPR004797">
    <property type="entry name" value="Competence_ComEC/Rec2"/>
</dbReference>
<dbReference type="NCBIfam" id="TIGR00361">
    <property type="entry name" value="ComEC_Rec2"/>
    <property type="match status" value="1"/>
</dbReference>
<dbReference type="InterPro" id="IPR036866">
    <property type="entry name" value="RibonucZ/Hydroxyglut_hydro"/>
</dbReference>
<name>A0ABQ1G5K4_9GAMM</name>
<keyword evidence="4" id="KW-1185">Reference proteome</keyword>
<dbReference type="InterPro" id="IPR001279">
    <property type="entry name" value="Metallo-B-lactamas"/>
</dbReference>
<evidence type="ECO:0000313" key="4">
    <source>
        <dbReference type="Proteomes" id="UP000627464"/>
    </source>
</evidence>
<keyword evidence="1" id="KW-1133">Transmembrane helix</keyword>
<dbReference type="SUPFAM" id="SSF56281">
    <property type="entry name" value="Metallo-hydrolase/oxidoreductase"/>
    <property type="match status" value="1"/>
</dbReference>
<dbReference type="PANTHER" id="PTHR30619">
    <property type="entry name" value="DNA INTERNALIZATION/COMPETENCE PROTEIN COMEC/REC2"/>
    <property type="match status" value="1"/>
</dbReference>
<dbReference type="EMBL" id="BMFZ01000002">
    <property type="protein sequence ID" value="GGA37366.1"/>
    <property type="molecule type" value="Genomic_DNA"/>
</dbReference>
<evidence type="ECO:0000256" key="1">
    <source>
        <dbReference type="SAM" id="Phobius"/>
    </source>
</evidence>
<dbReference type="Proteomes" id="UP000627464">
    <property type="component" value="Unassembled WGS sequence"/>
</dbReference>
<evidence type="ECO:0000259" key="2">
    <source>
        <dbReference type="SMART" id="SM00849"/>
    </source>
</evidence>
<dbReference type="CDD" id="cd07731">
    <property type="entry name" value="ComA-like_MBL-fold"/>
    <property type="match status" value="1"/>
</dbReference>
<dbReference type="SMART" id="SM00849">
    <property type="entry name" value="Lactamase_B"/>
    <property type="match status" value="1"/>
</dbReference>
<dbReference type="PANTHER" id="PTHR30619:SF1">
    <property type="entry name" value="RECOMBINATION PROTEIN 2"/>
    <property type="match status" value="1"/>
</dbReference>
<protein>
    <recommendedName>
        <fullName evidence="2">Metallo-beta-lactamase domain-containing protein</fullName>
    </recommendedName>
</protein>